<dbReference type="Pfam" id="PF07690">
    <property type="entry name" value="MFS_1"/>
    <property type="match status" value="1"/>
</dbReference>
<evidence type="ECO:0000256" key="3">
    <source>
        <dbReference type="ARBA" id="ARBA00022475"/>
    </source>
</evidence>
<evidence type="ECO:0000256" key="1">
    <source>
        <dbReference type="ARBA" id="ARBA00004651"/>
    </source>
</evidence>
<evidence type="ECO:0000313" key="10">
    <source>
        <dbReference type="Proteomes" id="UP001501637"/>
    </source>
</evidence>
<dbReference type="InterPro" id="IPR020846">
    <property type="entry name" value="MFS_dom"/>
</dbReference>
<dbReference type="InterPro" id="IPR036259">
    <property type="entry name" value="MFS_trans_sf"/>
</dbReference>
<organism evidence="9 10">
    <name type="scientific">Streptomyces rectiviolaceus</name>
    <dbReference type="NCBI Taxonomy" id="332591"/>
    <lineage>
        <taxon>Bacteria</taxon>
        <taxon>Bacillati</taxon>
        <taxon>Actinomycetota</taxon>
        <taxon>Actinomycetes</taxon>
        <taxon>Kitasatosporales</taxon>
        <taxon>Streptomycetaceae</taxon>
        <taxon>Streptomyces</taxon>
    </lineage>
</organism>
<evidence type="ECO:0000256" key="5">
    <source>
        <dbReference type="ARBA" id="ARBA00022989"/>
    </source>
</evidence>
<reference evidence="10" key="1">
    <citation type="journal article" date="2019" name="Int. J. Syst. Evol. Microbiol.">
        <title>The Global Catalogue of Microorganisms (GCM) 10K type strain sequencing project: providing services to taxonomists for standard genome sequencing and annotation.</title>
        <authorList>
            <consortium name="The Broad Institute Genomics Platform"/>
            <consortium name="The Broad Institute Genome Sequencing Center for Infectious Disease"/>
            <person name="Wu L."/>
            <person name="Ma J."/>
        </authorList>
    </citation>
    <scope>NUCLEOTIDE SEQUENCE [LARGE SCALE GENOMIC DNA]</scope>
    <source>
        <strain evidence="10">JCM 9092</strain>
    </source>
</reference>
<evidence type="ECO:0000256" key="4">
    <source>
        <dbReference type="ARBA" id="ARBA00022692"/>
    </source>
</evidence>
<keyword evidence="5 7" id="KW-1133">Transmembrane helix</keyword>
<keyword evidence="4 7" id="KW-0812">Transmembrane</keyword>
<dbReference type="PROSITE" id="PS50850">
    <property type="entry name" value="MFS"/>
    <property type="match status" value="1"/>
</dbReference>
<feature type="domain" description="Major facilitator superfamily (MFS) profile" evidence="8">
    <location>
        <begin position="18"/>
        <end position="404"/>
    </location>
</feature>
<dbReference type="InterPro" id="IPR050171">
    <property type="entry name" value="MFS_Transporters"/>
</dbReference>
<feature type="transmembrane region" description="Helical" evidence="7">
    <location>
        <begin position="174"/>
        <end position="196"/>
    </location>
</feature>
<keyword evidence="3" id="KW-1003">Cell membrane</keyword>
<dbReference type="SUPFAM" id="SSF103473">
    <property type="entry name" value="MFS general substrate transporter"/>
    <property type="match status" value="1"/>
</dbReference>
<feature type="transmembrane region" description="Helical" evidence="7">
    <location>
        <begin position="253"/>
        <end position="272"/>
    </location>
</feature>
<dbReference type="Proteomes" id="UP001501637">
    <property type="component" value="Unassembled WGS sequence"/>
</dbReference>
<feature type="transmembrane region" description="Helical" evidence="7">
    <location>
        <begin position="30"/>
        <end position="49"/>
    </location>
</feature>
<accession>A0ABP6NCL8</accession>
<evidence type="ECO:0000256" key="7">
    <source>
        <dbReference type="SAM" id="Phobius"/>
    </source>
</evidence>
<comment type="subcellular location">
    <subcellularLocation>
        <location evidence="1">Cell membrane</location>
        <topology evidence="1">Multi-pass membrane protein</topology>
    </subcellularLocation>
</comment>
<feature type="transmembrane region" description="Helical" evidence="7">
    <location>
        <begin position="217"/>
        <end position="247"/>
    </location>
</feature>
<dbReference type="InterPro" id="IPR011701">
    <property type="entry name" value="MFS"/>
</dbReference>
<dbReference type="PANTHER" id="PTHR23517">
    <property type="entry name" value="RESISTANCE PROTEIN MDTM, PUTATIVE-RELATED-RELATED"/>
    <property type="match status" value="1"/>
</dbReference>
<sequence>MSLPIPTILRDLKPPPGVVRVLAASNLARTVANGFLLSVSVLFFIRSVGIPAERVGLGLTVAAVLAMVVSIPAGQLSDRLGSRNTSVVFGVVQGVVVCGYAFVGGFTGFLAVVALASMMDAAGAAARGALIAEALPAAERVRARAYLQSVINVGLSLGTLLGGAALAAHSAALYTVLLLGSGALFVVAGLMCLPLPHTKAAAAAKDGVDRRHVLRDVPYLTVAALNAVLVLGTDALLTVALPIWIVHRTDAPASLYAGIIFINTAMCVLFQVRMSKGAEDVRGGTRALRRSGILLAVACACFALSAGQPAWVAAVCLIAGAFVHVCGEMLHSAGSWALSYDLAPEDAHGQYQGLFNLAQRVGAAVTPALTTAVIIGWGWPGWLLFGAVVLAGGLAFPAVGAWAARTRAHPQPEQRAAEPAGSAQA</sequence>
<comment type="caution">
    <text evidence="9">The sequence shown here is derived from an EMBL/GenBank/DDBJ whole genome shotgun (WGS) entry which is preliminary data.</text>
</comment>
<feature type="transmembrane region" description="Helical" evidence="7">
    <location>
        <begin position="55"/>
        <end position="74"/>
    </location>
</feature>
<dbReference type="Gene3D" id="1.20.1250.20">
    <property type="entry name" value="MFS general substrate transporter like domains"/>
    <property type="match status" value="1"/>
</dbReference>
<dbReference type="EMBL" id="BAAAUG010000177">
    <property type="protein sequence ID" value="GAA3143548.1"/>
    <property type="molecule type" value="Genomic_DNA"/>
</dbReference>
<dbReference type="PANTHER" id="PTHR23517:SF2">
    <property type="entry name" value="MULTIDRUG RESISTANCE PROTEIN MDTH"/>
    <property type="match status" value="1"/>
</dbReference>
<feature type="transmembrane region" description="Helical" evidence="7">
    <location>
        <begin position="293"/>
        <end position="323"/>
    </location>
</feature>
<evidence type="ECO:0000256" key="6">
    <source>
        <dbReference type="ARBA" id="ARBA00023136"/>
    </source>
</evidence>
<dbReference type="RefSeq" id="WP_344528849.1">
    <property type="nucleotide sequence ID" value="NZ_BAAAUG010000177.1"/>
</dbReference>
<feature type="transmembrane region" description="Helical" evidence="7">
    <location>
        <begin position="150"/>
        <end position="168"/>
    </location>
</feature>
<gene>
    <name evidence="9" type="ORF">GCM10010449_73890</name>
</gene>
<keyword evidence="6 7" id="KW-0472">Membrane</keyword>
<evidence type="ECO:0000313" key="9">
    <source>
        <dbReference type="EMBL" id="GAA3143548.1"/>
    </source>
</evidence>
<keyword evidence="10" id="KW-1185">Reference proteome</keyword>
<evidence type="ECO:0000259" key="8">
    <source>
        <dbReference type="PROSITE" id="PS50850"/>
    </source>
</evidence>
<protein>
    <recommendedName>
        <fullName evidence="8">Major facilitator superfamily (MFS) profile domain-containing protein</fullName>
    </recommendedName>
</protein>
<proteinExistence type="predicted"/>
<feature type="transmembrane region" description="Helical" evidence="7">
    <location>
        <begin position="382"/>
        <end position="404"/>
    </location>
</feature>
<keyword evidence="2" id="KW-0813">Transport</keyword>
<feature type="transmembrane region" description="Helical" evidence="7">
    <location>
        <begin position="86"/>
        <end position="103"/>
    </location>
</feature>
<name>A0ABP6NCL8_9ACTN</name>
<evidence type="ECO:0000256" key="2">
    <source>
        <dbReference type="ARBA" id="ARBA00022448"/>
    </source>
</evidence>